<dbReference type="Pfam" id="PF07687">
    <property type="entry name" value="M20_dimer"/>
    <property type="match status" value="1"/>
</dbReference>
<dbReference type="Gene3D" id="3.40.630.10">
    <property type="entry name" value="Zn peptidases"/>
    <property type="match status" value="1"/>
</dbReference>
<dbReference type="SUPFAM" id="SSF53187">
    <property type="entry name" value="Zn-dependent exopeptidases"/>
    <property type="match status" value="1"/>
</dbReference>
<evidence type="ECO:0000256" key="1">
    <source>
        <dbReference type="ARBA" id="ARBA00022723"/>
    </source>
</evidence>
<dbReference type="SUPFAM" id="SSF55031">
    <property type="entry name" value="Bacterial exopeptidase dimerisation domain"/>
    <property type="match status" value="1"/>
</dbReference>
<evidence type="ECO:0000259" key="3">
    <source>
        <dbReference type="Pfam" id="PF07687"/>
    </source>
</evidence>
<keyword evidence="2" id="KW-0378">Hydrolase</keyword>
<dbReference type="GO" id="GO:0008777">
    <property type="term" value="F:acetylornithine deacetylase activity"/>
    <property type="evidence" value="ECO:0007669"/>
    <property type="project" value="TreeGrafter"/>
</dbReference>
<dbReference type="InterPro" id="IPR011650">
    <property type="entry name" value="Peptidase_M20_dimer"/>
</dbReference>
<name>A0A1M4PQN7_9FIRM</name>
<keyword evidence="5" id="KW-1185">Reference proteome</keyword>
<reference evidence="4 5" key="1">
    <citation type="submission" date="2016-11" db="EMBL/GenBank/DDBJ databases">
        <authorList>
            <person name="Manzoor S."/>
        </authorList>
    </citation>
    <scope>NUCLEOTIDE SEQUENCE [LARGE SCALE GENOMIC DNA]</scope>
    <source>
        <strain evidence="4">Clostridium ultunense strain Esp</strain>
    </source>
</reference>
<dbReference type="GO" id="GO:0006526">
    <property type="term" value="P:L-arginine biosynthetic process"/>
    <property type="evidence" value="ECO:0007669"/>
    <property type="project" value="TreeGrafter"/>
</dbReference>
<dbReference type="Gene3D" id="3.30.70.360">
    <property type="match status" value="2"/>
</dbReference>
<sequence length="350" mass="39575">MMAVKELEIDTNKKVQLIIGTQEEVKWIDIDAYVANCQLPDFSFTPDGDFPIGNREKGYADVELRFNKRIGESGSVEIVELYGGPTINSIPSIASGKLRGNKVEIEKALSNYLKRCPENEVSIEEQGDLVIVKAKGVATHSSFPEKGVNAIWILADFLKELDLINNGAYYVVKFINEVAAGDFEGASFGLAKGNVYVNGEDMHKTMMAITFMETYEDGYKLFYNIRQTYGIYEEDIEEGFSKYSDSYGYTFKIEDYMDVLYIDSNKPFVKLMEDIYNDNTPWTSCFKLGHGTSYAKALPNSVYWGPVFPNEEDLCHEANERTKFDNLILATKLFSYYLAEVVLSKESLKG</sequence>
<dbReference type="PANTHER" id="PTHR43808">
    <property type="entry name" value="ACETYLORNITHINE DEACETYLASE"/>
    <property type="match status" value="1"/>
</dbReference>
<accession>A0A1M4PQN7</accession>
<protein>
    <submittedName>
        <fullName evidence="4">Acetylornithine deacetylase/Succinyl-diaminopimelate desuccinylase and related deacylases</fullName>
    </submittedName>
</protein>
<evidence type="ECO:0000313" key="4">
    <source>
        <dbReference type="EMBL" id="SHD77805.1"/>
    </source>
</evidence>
<dbReference type="PANTHER" id="PTHR43808:SF31">
    <property type="entry name" value="N-ACETYL-L-CITRULLINE DEACETYLASE"/>
    <property type="match status" value="1"/>
</dbReference>
<feature type="domain" description="Peptidase M20 dimerisation" evidence="3">
    <location>
        <begin position="132"/>
        <end position="164"/>
    </location>
</feature>
<dbReference type="InterPro" id="IPR036264">
    <property type="entry name" value="Bact_exopeptidase_dim_dom"/>
</dbReference>
<dbReference type="Proteomes" id="UP000245423">
    <property type="component" value="Chromosome 1"/>
</dbReference>
<dbReference type="InterPro" id="IPR050072">
    <property type="entry name" value="Peptidase_M20A"/>
</dbReference>
<evidence type="ECO:0000313" key="5">
    <source>
        <dbReference type="Proteomes" id="UP000245423"/>
    </source>
</evidence>
<dbReference type="EMBL" id="LT669839">
    <property type="protein sequence ID" value="SHD77805.1"/>
    <property type="molecule type" value="Genomic_DNA"/>
</dbReference>
<gene>
    <name evidence="4" type="ORF">CUESP1_2459</name>
</gene>
<proteinExistence type="predicted"/>
<organism evidence="4 5">
    <name type="scientific">[Clostridium] ultunense Esp</name>
    <dbReference type="NCBI Taxonomy" id="1288971"/>
    <lineage>
        <taxon>Bacteria</taxon>
        <taxon>Bacillati</taxon>
        <taxon>Bacillota</taxon>
        <taxon>Tissierellia</taxon>
        <taxon>Tissierellales</taxon>
        <taxon>Tepidimicrobiaceae</taxon>
        <taxon>Schnuerera</taxon>
    </lineage>
</organism>
<dbReference type="AlphaFoldDB" id="A0A1M4PQN7"/>
<evidence type="ECO:0000256" key="2">
    <source>
        <dbReference type="ARBA" id="ARBA00022801"/>
    </source>
</evidence>
<keyword evidence="1" id="KW-0479">Metal-binding</keyword>